<reference evidence="1 2" key="1">
    <citation type="journal article" date="2018" name="Science">
        <title>The opium poppy genome and morphinan production.</title>
        <authorList>
            <person name="Guo L."/>
            <person name="Winzer T."/>
            <person name="Yang X."/>
            <person name="Li Y."/>
            <person name="Ning Z."/>
            <person name="He Z."/>
            <person name="Teodor R."/>
            <person name="Lu Y."/>
            <person name="Bowser T.A."/>
            <person name="Graham I.A."/>
            <person name="Ye K."/>
        </authorList>
    </citation>
    <scope>NUCLEOTIDE SEQUENCE [LARGE SCALE GENOMIC DNA]</scope>
    <source>
        <strain evidence="2">cv. HN1</strain>
        <tissue evidence="1">Leaves</tissue>
    </source>
</reference>
<dbReference type="SUPFAM" id="SSF69572">
    <property type="entry name" value="Activating enzymes of the ubiquitin-like proteins"/>
    <property type="match status" value="1"/>
</dbReference>
<evidence type="ECO:0000313" key="2">
    <source>
        <dbReference type="Proteomes" id="UP000316621"/>
    </source>
</evidence>
<accession>A0A4Y7KPD7</accession>
<dbReference type="Gramene" id="RZC73745">
    <property type="protein sequence ID" value="RZC73745"/>
    <property type="gene ID" value="C5167_049224"/>
</dbReference>
<dbReference type="AlphaFoldDB" id="A0A4Y7KPD7"/>
<dbReference type="Proteomes" id="UP000316621">
    <property type="component" value="Chromosome 8"/>
</dbReference>
<dbReference type="InterPro" id="IPR035985">
    <property type="entry name" value="Ubiquitin-activating_enz"/>
</dbReference>
<protein>
    <submittedName>
        <fullName evidence="1">Uncharacterized protein</fullName>
    </submittedName>
</protein>
<dbReference type="GO" id="GO:0008641">
    <property type="term" value="F:ubiquitin-like modifier activating enzyme activity"/>
    <property type="evidence" value="ECO:0007669"/>
    <property type="project" value="InterPro"/>
</dbReference>
<organism evidence="1 2">
    <name type="scientific">Papaver somniferum</name>
    <name type="common">Opium poppy</name>
    <dbReference type="NCBI Taxonomy" id="3469"/>
    <lineage>
        <taxon>Eukaryota</taxon>
        <taxon>Viridiplantae</taxon>
        <taxon>Streptophyta</taxon>
        <taxon>Embryophyta</taxon>
        <taxon>Tracheophyta</taxon>
        <taxon>Spermatophyta</taxon>
        <taxon>Magnoliopsida</taxon>
        <taxon>Ranunculales</taxon>
        <taxon>Papaveraceae</taxon>
        <taxon>Papaveroideae</taxon>
        <taxon>Papaver</taxon>
    </lineage>
</organism>
<sequence>MSNCRCDRLRRYMINNCSVVLGKPLISGAAVGLKDLKALKVASDVGEPLSGRMLLFDALSAKIRIVMLRGRSLYCEAYGENAEFTLKFSKILTVRSCRKLHCPR</sequence>
<proteinExistence type="predicted"/>
<keyword evidence="2" id="KW-1185">Reference proteome</keyword>
<gene>
    <name evidence="1" type="ORF">C5167_049224</name>
</gene>
<dbReference type="STRING" id="3469.A0A4Y7KPD7"/>
<evidence type="ECO:0000313" key="1">
    <source>
        <dbReference type="EMBL" id="RZC73745.1"/>
    </source>
</evidence>
<name>A0A4Y7KPD7_PAPSO</name>
<dbReference type="EMBL" id="CM010722">
    <property type="protein sequence ID" value="RZC73745.1"/>
    <property type="molecule type" value="Genomic_DNA"/>
</dbReference>